<dbReference type="Proteomes" id="UP000652430">
    <property type="component" value="Unassembled WGS sequence"/>
</dbReference>
<reference evidence="3" key="1">
    <citation type="journal article" date="2019" name="Int. J. Syst. Evol. Microbiol.">
        <title>The Global Catalogue of Microorganisms (GCM) 10K type strain sequencing project: providing services to taxonomists for standard genome sequencing and annotation.</title>
        <authorList>
            <consortium name="The Broad Institute Genomics Platform"/>
            <consortium name="The Broad Institute Genome Sequencing Center for Infectious Disease"/>
            <person name="Wu L."/>
            <person name="Ma J."/>
        </authorList>
    </citation>
    <scope>NUCLEOTIDE SEQUENCE [LARGE SCALE GENOMIC DNA]</scope>
    <source>
        <strain evidence="3">CGMCC 1.8957</strain>
    </source>
</reference>
<evidence type="ECO:0008006" key="4">
    <source>
        <dbReference type="Google" id="ProtNLM"/>
    </source>
</evidence>
<name>A0ABQ3M0J7_9SPHN</name>
<organism evidence="2 3">
    <name type="scientific">Sphingomonas glacialis</name>
    <dbReference type="NCBI Taxonomy" id="658225"/>
    <lineage>
        <taxon>Bacteria</taxon>
        <taxon>Pseudomonadati</taxon>
        <taxon>Pseudomonadota</taxon>
        <taxon>Alphaproteobacteria</taxon>
        <taxon>Sphingomonadales</taxon>
        <taxon>Sphingomonadaceae</taxon>
        <taxon>Sphingomonas</taxon>
    </lineage>
</organism>
<feature type="compositionally biased region" description="Basic and acidic residues" evidence="1">
    <location>
        <begin position="26"/>
        <end position="50"/>
    </location>
</feature>
<dbReference type="EMBL" id="BNAQ01000012">
    <property type="protein sequence ID" value="GHH26160.1"/>
    <property type="molecule type" value="Genomic_DNA"/>
</dbReference>
<feature type="region of interest" description="Disordered" evidence="1">
    <location>
        <begin position="109"/>
        <end position="146"/>
    </location>
</feature>
<feature type="compositionally biased region" description="Basic and acidic residues" evidence="1">
    <location>
        <begin position="120"/>
        <end position="146"/>
    </location>
</feature>
<evidence type="ECO:0000313" key="2">
    <source>
        <dbReference type="EMBL" id="GHH26160.1"/>
    </source>
</evidence>
<sequence length="146" mass="16119">MPGLDIFLLVPVGVRLFANRATRQDRLKPECGERGYGAEKRRSEKGEEGVPRTSVSQSPKKKRQCSTACQGARKRRQQDREVERGGAKAQAGQLSRMAGGIACQTIDAVGNPPQPCGEDIQQRGKTGQEEDRCQRELDDVRRAVDI</sequence>
<keyword evidence="3" id="KW-1185">Reference proteome</keyword>
<comment type="caution">
    <text evidence="2">The sequence shown here is derived from an EMBL/GenBank/DDBJ whole genome shotgun (WGS) entry which is preliminary data.</text>
</comment>
<evidence type="ECO:0000256" key="1">
    <source>
        <dbReference type="SAM" id="MobiDB-lite"/>
    </source>
</evidence>
<protein>
    <recommendedName>
        <fullName evidence="4">CsbD family protein</fullName>
    </recommendedName>
</protein>
<gene>
    <name evidence="2" type="ORF">GCM10008023_40390</name>
</gene>
<proteinExistence type="predicted"/>
<feature type="region of interest" description="Disordered" evidence="1">
    <location>
        <begin position="26"/>
        <end position="95"/>
    </location>
</feature>
<accession>A0ABQ3M0J7</accession>
<evidence type="ECO:0000313" key="3">
    <source>
        <dbReference type="Proteomes" id="UP000652430"/>
    </source>
</evidence>